<dbReference type="InterPro" id="IPR018712">
    <property type="entry name" value="Tle1-like_cat"/>
</dbReference>
<organism evidence="2 3">
    <name type="scientific">Pseudomonas versuta</name>
    <dbReference type="NCBI Taxonomy" id="1788301"/>
    <lineage>
        <taxon>Bacteria</taxon>
        <taxon>Pseudomonadati</taxon>
        <taxon>Pseudomonadota</taxon>
        <taxon>Gammaproteobacteria</taxon>
        <taxon>Pseudomonadales</taxon>
        <taxon>Pseudomonadaceae</taxon>
        <taxon>Pseudomonas</taxon>
    </lineage>
</organism>
<dbReference type="Proteomes" id="UP000186677">
    <property type="component" value="Unassembled WGS sequence"/>
</dbReference>
<evidence type="ECO:0000313" key="3">
    <source>
        <dbReference type="Proteomes" id="UP000186677"/>
    </source>
</evidence>
<accession>A0ABX3E148</accession>
<proteinExistence type="predicted"/>
<evidence type="ECO:0000313" key="2">
    <source>
        <dbReference type="EMBL" id="OKA17294.1"/>
    </source>
</evidence>
<name>A0ABX3E148_9PSED</name>
<feature type="domain" description="T6SS Phospholipase effector Tle1-like catalytic" evidence="1">
    <location>
        <begin position="171"/>
        <end position="258"/>
    </location>
</feature>
<sequence>MSNTSNAGRVLRVGIFFDGTANNQFNSLQGQQRQEQGLMIDAGSSYAGVPTNIARLLQCYPAQSGFDPAGCAVTSLYIGGIGTTTGWPDTPFPGQTYGRGKTGVLGKAEQALAQLTECLKHFVALLAPQTLNRLQLDLFGFSRGAAAARHFVNLFNADGLKTQLALAADFECAIHFIGLFDTVAAMGGLEDWGDVGDDVNPGLNLYLSPDCAQQVVQLSARDEQRRNFSLTRIAPQWPMDVAVPGAHADVGGGYPLDMQEQVFLTRWQSNLVPPSTAIEQTRAWKLTQAQLLACQAEDLIDPLAPDDFLRLRTVERNEGSREDPMKRVQAAVFMQRRIDGRLARVYLRIMHALACEHGVPFRALPGEQAELPDELLAIMARLAEQVRQGAVQLTADEERLLRQRYIHRSANWNAGVGAGEAAVQRAFFNIPQEGGRSVYDQKAPDYA</sequence>
<dbReference type="Pfam" id="PF09994">
    <property type="entry name" value="T6SS_Tle1-like_cat"/>
    <property type="match status" value="1"/>
</dbReference>
<protein>
    <recommendedName>
        <fullName evidence="1">T6SS Phospholipase effector Tle1-like catalytic domain-containing protein</fullName>
    </recommendedName>
</protein>
<evidence type="ECO:0000259" key="1">
    <source>
        <dbReference type="Pfam" id="PF09994"/>
    </source>
</evidence>
<comment type="caution">
    <text evidence="2">The sequence shown here is derived from an EMBL/GenBank/DDBJ whole genome shotgun (WGS) entry which is preliminary data.</text>
</comment>
<dbReference type="EMBL" id="MPJC01000035">
    <property type="protein sequence ID" value="OKA17294.1"/>
    <property type="molecule type" value="Genomic_DNA"/>
</dbReference>
<reference evidence="2 3" key="1">
    <citation type="submission" date="2016-11" db="EMBL/GenBank/DDBJ databases">
        <title>Draft genome of Pseudomonas versuta A4R1.5.</title>
        <authorList>
            <person name="See-Too W.-S."/>
        </authorList>
    </citation>
    <scope>NUCLEOTIDE SEQUENCE [LARGE SCALE GENOMIC DNA]</scope>
    <source>
        <strain evidence="2 3">A4R1.5</strain>
    </source>
</reference>
<dbReference type="PANTHER" id="PTHR33840:SF1">
    <property type="entry name" value="TLE1 PHOSPHOLIPASE DOMAIN-CONTAINING PROTEIN"/>
    <property type="match status" value="1"/>
</dbReference>
<dbReference type="PANTHER" id="PTHR33840">
    <property type="match status" value="1"/>
</dbReference>
<gene>
    <name evidence="2" type="ORF">BOH73_23070</name>
</gene>
<dbReference type="RefSeq" id="WP_060691653.1">
    <property type="nucleotide sequence ID" value="NZ_CP012676.1"/>
</dbReference>
<keyword evidence="3" id="KW-1185">Reference proteome</keyword>